<evidence type="ECO:0000256" key="4">
    <source>
        <dbReference type="SAM" id="MobiDB-lite"/>
    </source>
</evidence>
<gene>
    <name evidence="6" type="ORF">BVC80_1751g128</name>
</gene>
<reference evidence="6 7" key="1">
    <citation type="journal article" date="2017" name="Mol. Plant">
        <title>The Genome of Medicinal Plant Macleaya cordata Provides New Insights into Benzylisoquinoline Alkaloids Metabolism.</title>
        <authorList>
            <person name="Liu X."/>
            <person name="Liu Y."/>
            <person name="Huang P."/>
            <person name="Ma Y."/>
            <person name="Qing Z."/>
            <person name="Tang Q."/>
            <person name="Cao H."/>
            <person name="Cheng P."/>
            <person name="Zheng Y."/>
            <person name="Yuan Z."/>
            <person name="Zhou Y."/>
            <person name="Liu J."/>
            <person name="Tang Z."/>
            <person name="Zhuo Y."/>
            <person name="Zhang Y."/>
            <person name="Yu L."/>
            <person name="Huang J."/>
            <person name="Yang P."/>
            <person name="Peng Q."/>
            <person name="Zhang J."/>
            <person name="Jiang W."/>
            <person name="Zhang Z."/>
            <person name="Lin K."/>
            <person name="Ro D.K."/>
            <person name="Chen X."/>
            <person name="Xiong X."/>
            <person name="Shang Y."/>
            <person name="Huang S."/>
            <person name="Zeng J."/>
        </authorList>
    </citation>
    <scope>NUCLEOTIDE SEQUENCE [LARGE SCALE GENOMIC DNA]</scope>
    <source>
        <strain evidence="7">cv. BLH2017</strain>
        <tissue evidence="6">Root</tissue>
    </source>
</reference>
<dbReference type="EMBL" id="MVGT01002043">
    <property type="protein sequence ID" value="OVA09962.1"/>
    <property type="molecule type" value="Genomic_DNA"/>
</dbReference>
<dbReference type="InterPro" id="IPR017853">
    <property type="entry name" value="GH"/>
</dbReference>
<feature type="region of interest" description="Disordered" evidence="4">
    <location>
        <begin position="286"/>
        <end position="322"/>
    </location>
</feature>
<evidence type="ECO:0000313" key="7">
    <source>
        <dbReference type="Proteomes" id="UP000195402"/>
    </source>
</evidence>
<dbReference type="OrthoDB" id="70874at2759"/>
<feature type="region of interest" description="Disordered" evidence="4">
    <location>
        <begin position="138"/>
        <end position="232"/>
    </location>
</feature>
<accession>A0A200QHQ3</accession>
<keyword evidence="7" id="KW-1185">Reference proteome</keyword>
<feature type="domain" description="GH18" evidence="5">
    <location>
        <begin position="890"/>
        <end position="1167"/>
    </location>
</feature>
<feature type="region of interest" description="Disordered" evidence="4">
    <location>
        <begin position="809"/>
        <end position="853"/>
    </location>
</feature>
<dbReference type="PRINTS" id="PR00551">
    <property type="entry name" value="2SGLOBULIN"/>
</dbReference>
<sequence>MAKQKRGRKQEFLKCEDYYGTLVESLLSLKNDNLHSRGRNKYMNQMADMEMLRAREMVDRTLYDYQSPKAGKKTKYLDKLQLSETEEQMRLAKDRAHPSRKGMRVDWSAGSQSFRHKKTEEPFSSDILDGWDVRGRKSESGLEFRTGKNNVSPALKDKSHKDFPHQTNDAFFPSHYRAKTSQQGSRMTSKRNGGLDIEDPRHNNLFTQSEETESNSEQVDEEDEDYIPPQKLGYCGLKKSNELVRKDKKYAQSLRYSSKKVGDLGELLHMPEIQFSSKRKSKGKIFNPIKLADDRKLTRQSVKNGRMPSDPSERKKKGKLDHYDYVSQSKYMHEYMDEDDDILIRRLGKKGQNNEAHATQHHERPKSSLSRCSSVPKKRKGKVDLTYMDDPASLKRQGKRKTGSLAMVTSLSLASERQVADIEPDIIPAKKPFTSITPTVHADFSFSIIHLLSAVRMAMITPLSDDDSQFCKLHEKREREKPKREGVNGGAPLNHNKNTDVDVSEHMGMKNVPSLTVQQIVIRVRSNPGDPCILETQEPLQDLVRGVLKIFTSKTAPLGAKGWKALAICEKSTKSWSWIGPISSSSLADPVTVEVETSSAAWGIPHKMLVKLVDSFANWLKSGQEILQEIGSLPAPPLTLMQPILDEKERFKDLRAQKSLTTISPSSEEVRTYFRREEVLRYLVPDRAFSYTAVDGRKSTVAPIRRCGGKPTSKARDHFILKDDRPPHVTILCLARDAAARLPGSIGTRADVCTLIRDSQYIVEDVADAQVNLVVKGALDRLHYELDPCVQFDGDRKLWVYLHRDREEEDFDDDGTSSTKTWKRPRRDPAEDQSNPSSRRDPAEDQSDPSTVVNVASHATRDQNQLDVDLNVEPESSSMHGEEKNRAANSNLFRLYIGAESDSIKFYDVPISSHVEFHFILAFTIDYTNDNSPSPTNGIFNMFLASDHLGPEEVISLKTYHRNVKVALSLGGDTVSDLGGKVFFTPKSVDTWVSNAIYSLTKIIKQYHIDGIDIDYEHFRKTNPETFAECIGRLIIHLKKNKIISFASIAPYADGPVQRHYMTLWKKYGHVIDYVNFQFYAYDKGISVSQFVNYFNEQASNYEGGKILASFDSKNDGGLGPNDGFFEACNELKKQGKLGGIFVWCADESAELGFQYEKKSQDFLSSNLTLTV</sequence>
<keyword evidence="2 3" id="KW-0326">Glycosidase</keyword>
<dbReference type="GO" id="GO:0004553">
    <property type="term" value="F:hydrolase activity, hydrolyzing O-glycosyl compounds"/>
    <property type="evidence" value="ECO:0007669"/>
    <property type="project" value="InterPro"/>
</dbReference>
<organism evidence="6 7">
    <name type="scientific">Macleaya cordata</name>
    <name type="common">Five-seeded plume-poppy</name>
    <name type="synonym">Bocconia cordata</name>
    <dbReference type="NCBI Taxonomy" id="56857"/>
    <lineage>
        <taxon>Eukaryota</taxon>
        <taxon>Viridiplantae</taxon>
        <taxon>Streptophyta</taxon>
        <taxon>Embryophyta</taxon>
        <taxon>Tracheophyta</taxon>
        <taxon>Spermatophyta</taxon>
        <taxon>Magnoliopsida</taxon>
        <taxon>Ranunculales</taxon>
        <taxon>Papaveraceae</taxon>
        <taxon>Papaveroideae</taxon>
        <taxon>Macleaya</taxon>
    </lineage>
</organism>
<evidence type="ECO:0000256" key="1">
    <source>
        <dbReference type="ARBA" id="ARBA00022801"/>
    </source>
</evidence>
<dbReference type="InterPro" id="IPR057748">
    <property type="entry name" value="NFRKB_WH_2"/>
</dbReference>
<dbReference type="InterPro" id="IPR001223">
    <property type="entry name" value="Glyco_hydro18_cat"/>
</dbReference>
<dbReference type="InterPro" id="IPR000677">
    <property type="entry name" value="Chitinase-like"/>
</dbReference>
<dbReference type="PROSITE" id="PS51910">
    <property type="entry name" value="GH18_2"/>
    <property type="match status" value="1"/>
</dbReference>
<protein>
    <submittedName>
        <fullName evidence="6">2S globulin</fullName>
    </submittedName>
</protein>
<dbReference type="PANTHER" id="PTHR13052">
    <property type="entry name" value="NFRKB-RELATED"/>
    <property type="match status" value="1"/>
</dbReference>
<dbReference type="OMA" id="NNEAHAT"/>
<dbReference type="InParanoid" id="A0A200QHQ3"/>
<proteinExistence type="predicted"/>
<dbReference type="PANTHER" id="PTHR13052:SF0">
    <property type="entry name" value="DNA-BINDING PROTEIN-LIKE"/>
    <property type="match status" value="1"/>
</dbReference>
<dbReference type="FunCoup" id="A0A200QHQ3">
    <property type="interactions" value="2591"/>
</dbReference>
<dbReference type="CDD" id="cd06544">
    <property type="entry name" value="GH18_narbonin"/>
    <property type="match status" value="1"/>
</dbReference>
<keyword evidence="1 3" id="KW-0378">Hydrolase</keyword>
<dbReference type="AlphaFoldDB" id="A0A200QHQ3"/>
<dbReference type="InterPro" id="IPR001579">
    <property type="entry name" value="Glyco_hydro_18_chit_AS"/>
</dbReference>
<feature type="compositionally biased region" description="Basic and acidic residues" evidence="4">
    <location>
        <begin position="476"/>
        <end position="486"/>
    </location>
</feature>
<dbReference type="STRING" id="56857.A0A200QHQ3"/>
<feature type="region of interest" description="Disordered" evidence="4">
    <location>
        <begin position="91"/>
        <end position="121"/>
    </location>
</feature>
<feature type="region of interest" description="Disordered" evidence="4">
    <location>
        <begin position="351"/>
        <end position="381"/>
    </location>
</feature>
<dbReference type="GO" id="GO:0005975">
    <property type="term" value="P:carbohydrate metabolic process"/>
    <property type="evidence" value="ECO:0007669"/>
    <property type="project" value="InterPro"/>
</dbReference>
<feature type="region of interest" description="Disordered" evidence="4">
    <location>
        <begin position="476"/>
        <end position="497"/>
    </location>
</feature>
<name>A0A200QHQ3_MACCD</name>
<evidence type="ECO:0000259" key="5">
    <source>
        <dbReference type="PROSITE" id="PS51910"/>
    </source>
</evidence>
<evidence type="ECO:0000313" key="6">
    <source>
        <dbReference type="EMBL" id="OVA09962.1"/>
    </source>
</evidence>
<dbReference type="Pfam" id="PF00704">
    <property type="entry name" value="Glyco_hydro_18"/>
    <property type="match status" value="1"/>
</dbReference>
<dbReference type="Pfam" id="PF25793">
    <property type="entry name" value="WHD_2nd_NFRKB"/>
    <property type="match status" value="1"/>
</dbReference>
<evidence type="ECO:0000256" key="3">
    <source>
        <dbReference type="RuleBase" id="RU000489"/>
    </source>
</evidence>
<dbReference type="Proteomes" id="UP000195402">
    <property type="component" value="Unassembled WGS sequence"/>
</dbReference>
<feature type="compositionally biased region" description="Acidic residues" evidence="4">
    <location>
        <begin position="210"/>
        <end position="226"/>
    </location>
</feature>
<dbReference type="SUPFAM" id="SSF51445">
    <property type="entry name" value="(Trans)glycosidases"/>
    <property type="match status" value="1"/>
</dbReference>
<feature type="compositionally biased region" description="Polar residues" evidence="4">
    <location>
        <begin position="179"/>
        <end position="191"/>
    </location>
</feature>
<comment type="caution">
    <text evidence="6">The sequence shown here is derived from an EMBL/GenBank/DDBJ whole genome shotgun (WGS) entry which is preliminary data.</text>
</comment>
<dbReference type="GO" id="GO:0031011">
    <property type="term" value="C:Ino80 complex"/>
    <property type="evidence" value="ECO:0007669"/>
    <property type="project" value="InterPro"/>
</dbReference>
<dbReference type="InterPro" id="IPR024867">
    <property type="entry name" value="NFRKB"/>
</dbReference>
<feature type="compositionally biased region" description="Basic and acidic residues" evidence="4">
    <location>
        <begin position="155"/>
        <end position="164"/>
    </location>
</feature>
<dbReference type="Gene3D" id="3.20.20.80">
    <property type="entry name" value="Glycosidases"/>
    <property type="match status" value="1"/>
</dbReference>
<evidence type="ECO:0000256" key="2">
    <source>
        <dbReference type="ARBA" id="ARBA00023295"/>
    </source>
</evidence>
<dbReference type="PROSITE" id="PS01095">
    <property type="entry name" value="GH18_1"/>
    <property type="match status" value="1"/>
</dbReference>